<organism evidence="1 2">
    <name type="scientific">Emiliania huxleyi (strain CCMP1516)</name>
    <dbReference type="NCBI Taxonomy" id="280463"/>
    <lineage>
        <taxon>Eukaryota</taxon>
        <taxon>Haptista</taxon>
        <taxon>Haptophyta</taxon>
        <taxon>Prymnesiophyceae</taxon>
        <taxon>Isochrysidales</taxon>
        <taxon>Noelaerhabdaceae</taxon>
        <taxon>Emiliania</taxon>
    </lineage>
</organism>
<dbReference type="PaxDb" id="2903-EOD28197"/>
<accession>A0A0D3JXG2</accession>
<evidence type="ECO:0000313" key="2">
    <source>
        <dbReference type="Proteomes" id="UP000013827"/>
    </source>
</evidence>
<dbReference type="AlphaFoldDB" id="A0A0D3JXG2"/>
<dbReference type="GeneID" id="17273742"/>
<dbReference type="EnsemblProtists" id="EOD28197">
    <property type="protein sequence ID" value="EOD28197"/>
    <property type="gene ID" value="EMIHUDRAFT_234947"/>
</dbReference>
<dbReference type="HOGENOM" id="CLU_1186902_0_0_1"/>
<sequence>MPDSPSQVGLDGLDRLSALALLGESDVACSSDAPSDVRRLWHLMARGAFDCVLREPLAHSLLGEVDEKQALDVDACASRVRAHLRSHPTAAAAAAVTWIGASALCRFVQLNWTSTRLWPAHSLAENGAPALAALQADGEDVYVMLRSPALLLAARALLLAPLPQLREAAAGEAGEAAPASRAGLVAGACDWWAARTAAVHQRCLVGSATAPTLSARRALLPATGQVGDPSGDVG</sequence>
<dbReference type="Proteomes" id="UP000013827">
    <property type="component" value="Unassembled WGS sequence"/>
</dbReference>
<keyword evidence="2" id="KW-1185">Reference proteome</keyword>
<reference evidence="2" key="1">
    <citation type="journal article" date="2013" name="Nature">
        <title>Pan genome of the phytoplankton Emiliania underpins its global distribution.</title>
        <authorList>
            <person name="Read B.A."/>
            <person name="Kegel J."/>
            <person name="Klute M.J."/>
            <person name="Kuo A."/>
            <person name="Lefebvre S.C."/>
            <person name="Maumus F."/>
            <person name="Mayer C."/>
            <person name="Miller J."/>
            <person name="Monier A."/>
            <person name="Salamov A."/>
            <person name="Young J."/>
            <person name="Aguilar M."/>
            <person name="Claverie J.M."/>
            <person name="Frickenhaus S."/>
            <person name="Gonzalez K."/>
            <person name="Herman E.K."/>
            <person name="Lin Y.C."/>
            <person name="Napier J."/>
            <person name="Ogata H."/>
            <person name="Sarno A.F."/>
            <person name="Shmutz J."/>
            <person name="Schroeder D."/>
            <person name="de Vargas C."/>
            <person name="Verret F."/>
            <person name="von Dassow P."/>
            <person name="Valentin K."/>
            <person name="Van de Peer Y."/>
            <person name="Wheeler G."/>
            <person name="Dacks J.B."/>
            <person name="Delwiche C.F."/>
            <person name="Dyhrman S.T."/>
            <person name="Glockner G."/>
            <person name="John U."/>
            <person name="Richards T."/>
            <person name="Worden A.Z."/>
            <person name="Zhang X."/>
            <person name="Grigoriev I.V."/>
            <person name="Allen A.E."/>
            <person name="Bidle K."/>
            <person name="Borodovsky M."/>
            <person name="Bowler C."/>
            <person name="Brownlee C."/>
            <person name="Cock J.M."/>
            <person name="Elias M."/>
            <person name="Gladyshev V.N."/>
            <person name="Groth M."/>
            <person name="Guda C."/>
            <person name="Hadaegh A."/>
            <person name="Iglesias-Rodriguez M.D."/>
            <person name="Jenkins J."/>
            <person name="Jones B.M."/>
            <person name="Lawson T."/>
            <person name="Leese F."/>
            <person name="Lindquist E."/>
            <person name="Lobanov A."/>
            <person name="Lomsadze A."/>
            <person name="Malik S.B."/>
            <person name="Marsh M.E."/>
            <person name="Mackinder L."/>
            <person name="Mock T."/>
            <person name="Mueller-Roeber B."/>
            <person name="Pagarete A."/>
            <person name="Parker M."/>
            <person name="Probert I."/>
            <person name="Quesneville H."/>
            <person name="Raines C."/>
            <person name="Rensing S.A."/>
            <person name="Riano-Pachon D.M."/>
            <person name="Richier S."/>
            <person name="Rokitta S."/>
            <person name="Shiraiwa Y."/>
            <person name="Soanes D.M."/>
            <person name="van der Giezen M."/>
            <person name="Wahlund T.M."/>
            <person name="Williams B."/>
            <person name="Wilson W."/>
            <person name="Wolfe G."/>
            <person name="Wurch L.L."/>
        </authorList>
    </citation>
    <scope>NUCLEOTIDE SEQUENCE</scope>
</reference>
<evidence type="ECO:0000313" key="1">
    <source>
        <dbReference type="EnsemblProtists" id="EOD28197"/>
    </source>
</evidence>
<dbReference type="KEGG" id="ehx:EMIHUDRAFT_234947"/>
<dbReference type="RefSeq" id="XP_005780626.1">
    <property type="nucleotide sequence ID" value="XM_005780569.1"/>
</dbReference>
<protein>
    <submittedName>
        <fullName evidence="1">Uncharacterized protein</fullName>
    </submittedName>
</protein>
<reference evidence="1" key="2">
    <citation type="submission" date="2024-10" db="UniProtKB">
        <authorList>
            <consortium name="EnsemblProtists"/>
        </authorList>
    </citation>
    <scope>IDENTIFICATION</scope>
</reference>
<proteinExistence type="predicted"/>
<name>A0A0D3JXG2_EMIH1</name>